<evidence type="ECO:0000313" key="1">
    <source>
        <dbReference type="EMBL" id="ETJ15782.1"/>
    </source>
</evidence>
<dbReference type="AlphaFoldDB" id="W1WC71"/>
<sequence length="62" mass="7701">MWQHLFSLIWFNITIDCRRLTSSCLKNKEKSVETGEFKWCVNLWMILFIYFEEHKPLDFVWV</sequence>
<reference evidence="1" key="1">
    <citation type="submission" date="2013-12" db="EMBL/GenBank/DDBJ databases">
        <title>A Varibaculum cambriense genome reconstructed from a premature infant gut community with otherwise low bacterial novelty that shifts toward anaerobic metabolism during the third week of life.</title>
        <authorList>
            <person name="Brown C.T."/>
            <person name="Sharon I."/>
            <person name="Thomas B.C."/>
            <person name="Castelle C.J."/>
            <person name="Morowitz M.J."/>
            <person name="Banfield J.F."/>
        </authorList>
    </citation>
    <scope>NUCLEOTIDE SEQUENCE</scope>
</reference>
<comment type="caution">
    <text evidence="1">The sequence shown here is derived from an EMBL/GenBank/DDBJ whole genome shotgun (WGS) entry which is preliminary data.</text>
</comment>
<organism evidence="1">
    <name type="scientific">human gut metagenome</name>
    <dbReference type="NCBI Taxonomy" id="408170"/>
    <lineage>
        <taxon>unclassified sequences</taxon>
        <taxon>metagenomes</taxon>
        <taxon>organismal metagenomes</taxon>
    </lineage>
</organism>
<dbReference type="EMBL" id="AZMM01018984">
    <property type="protein sequence ID" value="ETJ15782.1"/>
    <property type="molecule type" value="Genomic_DNA"/>
</dbReference>
<feature type="non-terminal residue" evidence="1">
    <location>
        <position position="62"/>
    </location>
</feature>
<accession>W1WC71</accession>
<name>W1WC71_9ZZZZ</name>
<gene>
    <name evidence="1" type="ORF">Q604_UNBc4C00203G0001</name>
</gene>
<protein>
    <submittedName>
        <fullName evidence="1">Uncharacterized protein</fullName>
    </submittedName>
</protein>
<proteinExistence type="predicted"/>